<dbReference type="OrthoDB" id="9806494at2"/>
<dbReference type="Proteomes" id="UP000320643">
    <property type="component" value="Unassembled WGS sequence"/>
</dbReference>
<accession>A0A552V0A6</accession>
<dbReference type="InterPro" id="IPR012545">
    <property type="entry name" value="DUF1697"/>
</dbReference>
<dbReference type="AlphaFoldDB" id="A0A552V0A6"/>
<comment type="caution">
    <text evidence="1">The sequence shown here is derived from an EMBL/GenBank/DDBJ whole genome shotgun (WGS) entry which is preliminary data.</text>
</comment>
<dbReference type="EMBL" id="VJVZ01000007">
    <property type="protein sequence ID" value="TRW23904.1"/>
    <property type="molecule type" value="Genomic_DNA"/>
</dbReference>
<dbReference type="Pfam" id="PF08002">
    <property type="entry name" value="DUF1697"/>
    <property type="match status" value="1"/>
</dbReference>
<keyword evidence="2" id="KW-1185">Reference proteome</keyword>
<dbReference type="PIRSF" id="PIRSF008502">
    <property type="entry name" value="UCP008502"/>
    <property type="match status" value="1"/>
</dbReference>
<name>A0A552V0A6_9FLAO</name>
<evidence type="ECO:0000313" key="1">
    <source>
        <dbReference type="EMBL" id="TRW23904.1"/>
    </source>
</evidence>
<dbReference type="SUPFAM" id="SSF160379">
    <property type="entry name" value="SP0830-like"/>
    <property type="match status" value="1"/>
</dbReference>
<dbReference type="Gene3D" id="3.30.70.1280">
    <property type="entry name" value="SP0830-like domains"/>
    <property type="match status" value="1"/>
</dbReference>
<reference evidence="1 2" key="1">
    <citation type="submission" date="2019-07" db="EMBL/GenBank/DDBJ databases">
        <title>Flavobacterium sp. nov., isolated from glacier ice.</title>
        <authorList>
            <person name="Liu Q."/>
            <person name="Xin Y.-H."/>
        </authorList>
    </citation>
    <scope>NUCLEOTIDE SEQUENCE [LARGE SCALE GENOMIC DNA]</scope>
    <source>
        <strain evidence="1 2">ZT4R6</strain>
    </source>
</reference>
<organism evidence="1 2">
    <name type="scientific">Flavobacterium zepuense</name>
    <dbReference type="NCBI Taxonomy" id="2593302"/>
    <lineage>
        <taxon>Bacteria</taxon>
        <taxon>Pseudomonadati</taxon>
        <taxon>Bacteroidota</taxon>
        <taxon>Flavobacteriia</taxon>
        <taxon>Flavobacteriales</taxon>
        <taxon>Flavobacteriaceae</taxon>
        <taxon>Flavobacterium</taxon>
    </lineage>
</organism>
<evidence type="ECO:0000313" key="2">
    <source>
        <dbReference type="Proteomes" id="UP000320643"/>
    </source>
</evidence>
<dbReference type="PANTHER" id="PTHR36439">
    <property type="entry name" value="BLL4334 PROTEIN"/>
    <property type="match status" value="1"/>
</dbReference>
<protein>
    <submittedName>
        <fullName evidence="1">DUF1697 domain-containing protein</fullName>
    </submittedName>
</protein>
<proteinExistence type="predicted"/>
<sequence length="187" mass="21227">MPVYLALFRGINVSGHNMIKMDNLKKLMQAEGYLNVETYIQSGNVVFEHPEISKEKLSKDIQNLMYKEYGYDVLIFILDEAEIKQAVDNNPYTGPEPEGSGIKKYFVAFLNGVPTTAGLDQMFKYNRSDDVFKVVGNVLYLKLAQSAADSKLTNVFIENKLGLKSTTRNWNTTLKVLEMLKLRNEAL</sequence>
<dbReference type="PANTHER" id="PTHR36439:SF1">
    <property type="entry name" value="DUF1697 DOMAIN-CONTAINING PROTEIN"/>
    <property type="match status" value="1"/>
</dbReference>
<dbReference type="RefSeq" id="WP_143373652.1">
    <property type="nucleotide sequence ID" value="NZ_VJVZ01000007.1"/>
</dbReference>
<gene>
    <name evidence="1" type="ORF">FMM05_12150</name>
</gene>